<gene>
    <name evidence="1" type="ORF">ADH67_11100</name>
</gene>
<protein>
    <submittedName>
        <fullName evidence="1">Uncharacterized protein</fullName>
    </submittedName>
</protein>
<dbReference type="RefSeq" id="WP_066592253.1">
    <property type="nucleotide sequence ID" value="NZ_CAJTBZ010000056.1"/>
</dbReference>
<dbReference type="Proteomes" id="UP000214610">
    <property type="component" value="Unassembled WGS sequence"/>
</dbReference>
<dbReference type="AlphaFoldDB" id="A0A227KDJ9"/>
<dbReference type="GeneID" id="78361208"/>
<sequence length="180" mass="20157">MIAKKKNTNISTTEGELVNELKVIKVSKILNLDVATCVFEKSISDYSVGSFFFSSDECSLDSKHLGGSIILKNKTIVGLSAGLEESVKVKAGDDISQLFACQATADVNIKKLFMYRTVDCLILDSQRFSYWARLTLKGNKVQIADIDIEKRFELDSEDQIEELERRKDEGSMAFISLHCQ</sequence>
<name>A0A227KDJ9_9BURK</name>
<evidence type="ECO:0000313" key="2">
    <source>
        <dbReference type="Proteomes" id="UP000214610"/>
    </source>
</evidence>
<reference evidence="2" key="1">
    <citation type="submission" date="2017-05" db="EMBL/GenBank/DDBJ databases">
        <title>Improved OligoMM genomes.</title>
        <authorList>
            <person name="Garzetti D."/>
        </authorList>
    </citation>
    <scope>NUCLEOTIDE SEQUENCE [LARGE SCALE GENOMIC DNA]</scope>
    <source>
        <strain evidence="2">YL45</strain>
    </source>
</reference>
<organism evidence="1 2">
    <name type="scientific">Turicimonas muris</name>
    <dbReference type="NCBI Taxonomy" id="1796652"/>
    <lineage>
        <taxon>Bacteria</taxon>
        <taxon>Pseudomonadati</taxon>
        <taxon>Pseudomonadota</taxon>
        <taxon>Betaproteobacteria</taxon>
        <taxon>Burkholderiales</taxon>
        <taxon>Sutterellaceae</taxon>
        <taxon>Turicimonas</taxon>
    </lineage>
</organism>
<evidence type="ECO:0000313" key="1">
    <source>
        <dbReference type="EMBL" id="OXE45475.1"/>
    </source>
</evidence>
<accession>A0A227KDJ9</accession>
<keyword evidence="2" id="KW-1185">Reference proteome</keyword>
<dbReference type="EMBL" id="NHMP01000009">
    <property type="protein sequence ID" value="OXE45475.1"/>
    <property type="molecule type" value="Genomic_DNA"/>
</dbReference>
<proteinExistence type="predicted"/>
<comment type="caution">
    <text evidence="1">The sequence shown here is derived from an EMBL/GenBank/DDBJ whole genome shotgun (WGS) entry which is preliminary data.</text>
</comment>